<dbReference type="EMBL" id="CASHTH010000427">
    <property type="protein sequence ID" value="CAI8001109.1"/>
    <property type="molecule type" value="Genomic_DNA"/>
</dbReference>
<protein>
    <submittedName>
        <fullName evidence="1">Uncharacterized protein</fullName>
    </submittedName>
</protein>
<comment type="caution">
    <text evidence="1">The sequence shown here is derived from an EMBL/GenBank/DDBJ whole genome shotgun (WGS) entry which is preliminary data.</text>
</comment>
<accession>A0AA35R3Q2</accession>
<name>A0AA35R3Q2_GEOBA</name>
<gene>
    <name evidence="1" type="ORF">GBAR_LOCUS3117</name>
</gene>
<organism evidence="1 2">
    <name type="scientific">Geodia barretti</name>
    <name type="common">Barrett's horny sponge</name>
    <dbReference type="NCBI Taxonomy" id="519541"/>
    <lineage>
        <taxon>Eukaryota</taxon>
        <taxon>Metazoa</taxon>
        <taxon>Porifera</taxon>
        <taxon>Demospongiae</taxon>
        <taxon>Heteroscleromorpha</taxon>
        <taxon>Tetractinellida</taxon>
        <taxon>Astrophorina</taxon>
        <taxon>Geodiidae</taxon>
        <taxon>Geodia</taxon>
    </lineage>
</organism>
<evidence type="ECO:0000313" key="1">
    <source>
        <dbReference type="EMBL" id="CAI8001109.1"/>
    </source>
</evidence>
<proteinExistence type="predicted"/>
<keyword evidence="2" id="KW-1185">Reference proteome</keyword>
<evidence type="ECO:0000313" key="2">
    <source>
        <dbReference type="Proteomes" id="UP001174909"/>
    </source>
</evidence>
<reference evidence="1" key="1">
    <citation type="submission" date="2023-03" db="EMBL/GenBank/DDBJ databases">
        <authorList>
            <person name="Steffen K."/>
            <person name="Cardenas P."/>
        </authorList>
    </citation>
    <scope>NUCLEOTIDE SEQUENCE</scope>
</reference>
<dbReference type="Proteomes" id="UP001174909">
    <property type="component" value="Unassembled WGS sequence"/>
</dbReference>
<dbReference type="AlphaFoldDB" id="A0AA35R3Q2"/>
<sequence>MANVKALLLNEEEDCENGGGGREETELVAISSGIRDYSDRLVLLKQLRALFLKDLTLQSRAIATNVCQLLTPMIFISFAGLMQIILNIVLKKHQTVVPGTGAVPFPMDISRSLTCRPANNSYNNPDIEVFNATIFGIDNYTITDCHDNFLNFLSDYEHLVNLVTKSEYREEFEIFNLMTLARPQDLLFNLPMFYIGKSEGVAMDLGYLTFDGNHSGFIGGAVPQEWRYNFSMNFSVDHHWPLERIFTEDYTNDEGPYLTVPFFLPISDLSTLNHRLDKVIKRYGDEAESSAGYYADYQRNYITSPLSSDQFRTNINLLKEATCESDTSLFEQLRPSGALFLDQLTTTEASLTLNYTIVANDLSLEYPNIIGRKKDQTQFTEALDTHQRNNLINMMSNAVFKKPHRCRRD</sequence>